<evidence type="ECO:0000313" key="6">
    <source>
        <dbReference type="Proteomes" id="UP001055453"/>
    </source>
</evidence>
<dbReference type="Pfam" id="PF00589">
    <property type="entry name" value="Phage_integrase"/>
    <property type="match status" value="1"/>
</dbReference>
<dbReference type="Proteomes" id="UP001055453">
    <property type="component" value="Chromosome"/>
</dbReference>
<evidence type="ECO:0000259" key="4">
    <source>
        <dbReference type="Pfam" id="PF00589"/>
    </source>
</evidence>
<evidence type="ECO:0000256" key="3">
    <source>
        <dbReference type="ARBA" id="ARBA00023172"/>
    </source>
</evidence>
<reference evidence="5" key="1">
    <citation type="submission" date="2022-04" db="EMBL/GenBank/DDBJ databases">
        <title>Complete genome sequence of a cyanobacterium, Nostoc sp. SO-36, isolated in Antarctica.</title>
        <authorList>
            <person name="Kanesaki Y."/>
            <person name="Effendi D."/>
            <person name="Sakamoto T."/>
            <person name="Ohtani S."/>
            <person name="Awai K."/>
        </authorList>
    </citation>
    <scope>NUCLEOTIDE SEQUENCE</scope>
    <source>
        <strain evidence="5">SO-36</strain>
    </source>
</reference>
<keyword evidence="3" id="KW-0233">DNA recombination</keyword>
<dbReference type="PANTHER" id="PTHR30349:SF41">
    <property type="entry name" value="INTEGRASE_RECOMBINASE PROTEIN MJ0367-RELATED"/>
    <property type="match status" value="1"/>
</dbReference>
<dbReference type="InterPro" id="IPR011010">
    <property type="entry name" value="DNA_brk_join_enz"/>
</dbReference>
<dbReference type="InterPro" id="IPR013762">
    <property type="entry name" value="Integrase-like_cat_sf"/>
</dbReference>
<protein>
    <recommendedName>
        <fullName evidence="4">Tyr recombinase domain-containing protein</fullName>
    </recommendedName>
</protein>
<dbReference type="InterPro" id="IPR050090">
    <property type="entry name" value="Tyrosine_recombinase_XerCD"/>
</dbReference>
<name>A0ABM7YWB1_NOSCO</name>
<dbReference type="InterPro" id="IPR002104">
    <property type="entry name" value="Integrase_catalytic"/>
</dbReference>
<dbReference type="PANTHER" id="PTHR30349">
    <property type="entry name" value="PHAGE INTEGRASE-RELATED"/>
    <property type="match status" value="1"/>
</dbReference>
<dbReference type="Gene3D" id="1.10.150.130">
    <property type="match status" value="1"/>
</dbReference>
<evidence type="ECO:0000313" key="5">
    <source>
        <dbReference type="EMBL" id="BDI14914.1"/>
    </source>
</evidence>
<dbReference type="RefSeq" id="WP_251958419.1">
    <property type="nucleotide sequence ID" value="NZ_AP025732.1"/>
</dbReference>
<feature type="domain" description="Tyr recombinase" evidence="4">
    <location>
        <begin position="207"/>
        <end position="389"/>
    </location>
</feature>
<dbReference type="EMBL" id="AP025732">
    <property type="protein sequence ID" value="BDI14914.1"/>
    <property type="molecule type" value="Genomic_DNA"/>
</dbReference>
<comment type="similarity">
    <text evidence="1">Belongs to the 'phage' integrase family.</text>
</comment>
<dbReference type="SUPFAM" id="SSF56349">
    <property type="entry name" value="DNA breaking-rejoining enzymes"/>
    <property type="match status" value="1"/>
</dbReference>
<dbReference type="InterPro" id="IPR010998">
    <property type="entry name" value="Integrase_recombinase_N"/>
</dbReference>
<evidence type="ECO:0000256" key="1">
    <source>
        <dbReference type="ARBA" id="ARBA00008857"/>
    </source>
</evidence>
<proteinExistence type="inferred from homology"/>
<keyword evidence="2" id="KW-0238">DNA-binding</keyword>
<gene>
    <name evidence="5" type="ORF">ANSO36C_07160</name>
</gene>
<dbReference type="CDD" id="cd01189">
    <property type="entry name" value="INT_ICEBs1_C_like"/>
    <property type="match status" value="1"/>
</dbReference>
<sequence length="400" mass="45145">MGTAKTARTARGNVGVEEFRGKLRLRLPRSVTPLGKQVFISTGLDANELNRRRVDSVANWIEEEIITGQLDPTLERYKEKLECYRKPQLTLVSPRTPQTDLMGLWEQYCAYMKPQLASTTYRRDYARKYTNHIKGLPTKDLTQAIAIRDHLLTQLSPNAAKRVLTYLAACCKWAMGSGLAKDNPFAGMSEDIKLPKHDSDAIDPFSKAEMNIIIKAFEDTRAHYAPFVKFLFWTGCRTGEAIALQWKHINPECTQINFCESYDSQLNIRKGTKTGKARKFPCNSKLNNLLMSIRPQDVDLESQVFTSPTGGIISNTRFSTQVWKGGRTSNKNYNGVMQGLLDDGKIERYRCPYNTRHTFITLMLAEGLTVSTVAKLVGNSPEIILKHYAGNTVPLNLPEL</sequence>
<accession>A0ABM7YWB1</accession>
<dbReference type="Gene3D" id="1.10.443.10">
    <property type="entry name" value="Intergrase catalytic core"/>
    <property type="match status" value="1"/>
</dbReference>
<evidence type="ECO:0000256" key="2">
    <source>
        <dbReference type="ARBA" id="ARBA00023125"/>
    </source>
</evidence>
<keyword evidence="6" id="KW-1185">Reference proteome</keyword>
<organism evidence="5 6">
    <name type="scientific">Nostoc cf. commune SO-36</name>
    <dbReference type="NCBI Taxonomy" id="449208"/>
    <lineage>
        <taxon>Bacteria</taxon>
        <taxon>Bacillati</taxon>
        <taxon>Cyanobacteriota</taxon>
        <taxon>Cyanophyceae</taxon>
        <taxon>Nostocales</taxon>
        <taxon>Nostocaceae</taxon>
        <taxon>Nostoc</taxon>
    </lineage>
</organism>